<organism evidence="5 6">
    <name type="scientific">Schizothecium vesticola</name>
    <dbReference type="NCBI Taxonomy" id="314040"/>
    <lineage>
        <taxon>Eukaryota</taxon>
        <taxon>Fungi</taxon>
        <taxon>Dikarya</taxon>
        <taxon>Ascomycota</taxon>
        <taxon>Pezizomycotina</taxon>
        <taxon>Sordariomycetes</taxon>
        <taxon>Sordariomycetidae</taxon>
        <taxon>Sordariales</taxon>
        <taxon>Schizotheciaceae</taxon>
        <taxon>Schizothecium</taxon>
    </lineage>
</organism>
<dbReference type="Proteomes" id="UP001172155">
    <property type="component" value="Unassembled WGS sequence"/>
</dbReference>
<feature type="chain" id="PRO_5041444723" evidence="3">
    <location>
        <begin position="17"/>
        <end position="412"/>
    </location>
</feature>
<protein>
    <submittedName>
        <fullName evidence="5">Aspartic peptidase domain-containing protein</fullName>
    </submittedName>
</protein>
<dbReference type="SUPFAM" id="SSF50630">
    <property type="entry name" value="Acid proteases"/>
    <property type="match status" value="1"/>
</dbReference>
<feature type="active site" evidence="2">
    <location>
        <position position="279"/>
    </location>
</feature>
<keyword evidence="6" id="KW-1185">Reference proteome</keyword>
<dbReference type="Gene3D" id="2.40.70.10">
    <property type="entry name" value="Acid Proteases"/>
    <property type="match status" value="2"/>
</dbReference>
<dbReference type="InterPro" id="IPR021109">
    <property type="entry name" value="Peptidase_aspartic_dom_sf"/>
</dbReference>
<evidence type="ECO:0000256" key="2">
    <source>
        <dbReference type="PIRSR" id="PIRSR601461-1"/>
    </source>
</evidence>
<gene>
    <name evidence="5" type="ORF">B0T18DRAFT_462090</name>
</gene>
<proteinExistence type="inferred from homology"/>
<dbReference type="InterPro" id="IPR033121">
    <property type="entry name" value="PEPTIDASE_A1"/>
</dbReference>
<dbReference type="AlphaFoldDB" id="A0AA40K8M3"/>
<reference evidence="5" key="1">
    <citation type="submission" date="2023-06" db="EMBL/GenBank/DDBJ databases">
        <title>Genome-scale phylogeny and comparative genomics of the fungal order Sordariales.</title>
        <authorList>
            <consortium name="Lawrence Berkeley National Laboratory"/>
            <person name="Hensen N."/>
            <person name="Bonometti L."/>
            <person name="Westerberg I."/>
            <person name="Brannstrom I.O."/>
            <person name="Guillou S."/>
            <person name="Cros-Aarteil S."/>
            <person name="Calhoun S."/>
            <person name="Haridas S."/>
            <person name="Kuo A."/>
            <person name="Mondo S."/>
            <person name="Pangilinan J."/>
            <person name="Riley R."/>
            <person name="LaButti K."/>
            <person name="Andreopoulos B."/>
            <person name="Lipzen A."/>
            <person name="Chen C."/>
            <person name="Yanf M."/>
            <person name="Daum C."/>
            <person name="Ng V."/>
            <person name="Clum A."/>
            <person name="Steindorff A."/>
            <person name="Ohm R."/>
            <person name="Martin F."/>
            <person name="Silar P."/>
            <person name="Natvig D."/>
            <person name="Lalanne C."/>
            <person name="Gautier V."/>
            <person name="Ament-velasquez S.L."/>
            <person name="Kruys A."/>
            <person name="Hutchinson M.I."/>
            <person name="Powell A.J."/>
            <person name="Barry K."/>
            <person name="Miller A.N."/>
            <person name="Grigoriev I.V."/>
            <person name="Debuchy R."/>
            <person name="Gladieux P."/>
            <person name="Thoren M.H."/>
            <person name="Johannesson H."/>
        </authorList>
    </citation>
    <scope>NUCLEOTIDE SEQUENCE</scope>
    <source>
        <strain evidence="5">SMH3187-1</strain>
    </source>
</reference>
<comment type="caution">
    <text evidence="5">The sequence shown here is derived from an EMBL/GenBank/DDBJ whole genome shotgun (WGS) entry which is preliminary data.</text>
</comment>
<dbReference type="GO" id="GO:0004190">
    <property type="term" value="F:aspartic-type endopeptidase activity"/>
    <property type="evidence" value="ECO:0007669"/>
    <property type="project" value="InterPro"/>
</dbReference>
<dbReference type="PANTHER" id="PTHR47966">
    <property type="entry name" value="BETA-SITE APP-CLEAVING ENZYME, ISOFORM A-RELATED"/>
    <property type="match status" value="1"/>
</dbReference>
<evidence type="ECO:0000313" key="6">
    <source>
        <dbReference type="Proteomes" id="UP001172155"/>
    </source>
</evidence>
<sequence length="412" mass="43795">MAPLRALLLHASVAAATVITYKSGWDDVTTYGPPEAPPAPQGGIERRRPAKKVNLPLINWIAHDADLQWYGEISVGTPPQKLKVIFDTGSYGLLIPSKICPNCNKTNVFDPTKSTTFSPLPGLEINPLFGTAGDSVPIDTPEGANCTAVTDTIGIGHASVPVKEFLLCDSYGPGLAGQPPDGLFGLGSSATASGQLPSPVFGYHMIPGQKYGSQLTFGGIDKSRSQGPMRTIRIDRSLSELRRTWIMDVVSIAVKNSLPAPVPAINGSSMAIPGVGLIDSATSYMIVPDLATARDLYGRMSPLIVPIDAKGSWGAPCAKLSSLVKDVVFRVGKAGEMDGVFELTVPKEFMNLGPYAGLPGICQALFANPPGLAREPLQRRPGWVFGGPSIKAYYTTWNYEDMTLGFAKAKDH</sequence>
<evidence type="ECO:0000256" key="3">
    <source>
        <dbReference type="SAM" id="SignalP"/>
    </source>
</evidence>
<evidence type="ECO:0000256" key="1">
    <source>
        <dbReference type="ARBA" id="ARBA00007447"/>
    </source>
</evidence>
<dbReference type="Pfam" id="PF00026">
    <property type="entry name" value="Asp"/>
    <property type="match status" value="1"/>
</dbReference>
<dbReference type="InterPro" id="IPR001461">
    <property type="entry name" value="Aspartic_peptidase_A1"/>
</dbReference>
<dbReference type="GO" id="GO:0006508">
    <property type="term" value="P:proteolysis"/>
    <property type="evidence" value="ECO:0007669"/>
    <property type="project" value="InterPro"/>
</dbReference>
<dbReference type="EMBL" id="JAUKUD010000003">
    <property type="protein sequence ID" value="KAK0750089.1"/>
    <property type="molecule type" value="Genomic_DNA"/>
</dbReference>
<evidence type="ECO:0000313" key="5">
    <source>
        <dbReference type="EMBL" id="KAK0750089.1"/>
    </source>
</evidence>
<feature type="domain" description="Peptidase A1" evidence="4">
    <location>
        <begin position="69"/>
        <end position="407"/>
    </location>
</feature>
<dbReference type="PRINTS" id="PR00792">
    <property type="entry name" value="PEPSIN"/>
</dbReference>
<dbReference type="PROSITE" id="PS51767">
    <property type="entry name" value="PEPTIDASE_A1"/>
    <property type="match status" value="1"/>
</dbReference>
<dbReference type="PANTHER" id="PTHR47966:SF51">
    <property type="entry name" value="BETA-SITE APP-CLEAVING ENZYME, ISOFORM A-RELATED"/>
    <property type="match status" value="1"/>
</dbReference>
<evidence type="ECO:0000259" key="4">
    <source>
        <dbReference type="PROSITE" id="PS51767"/>
    </source>
</evidence>
<feature type="signal peptide" evidence="3">
    <location>
        <begin position="1"/>
        <end position="16"/>
    </location>
</feature>
<comment type="similarity">
    <text evidence="1">Belongs to the peptidase A1 family.</text>
</comment>
<dbReference type="InterPro" id="IPR034164">
    <property type="entry name" value="Pepsin-like_dom"/>
</dbReference>
<keyword evidence="3" id="KW-0732">Signal</keyword>
<name>A0AA40K8M3_9PEZI</name>
<feature type="active site" evidence="2">
    <location>
        <position position="87"/>
    </location>
</feature>
<accession>A0AA40K8M3</accession>
<dbReference type="GO" id="GO:0000324">
    <property type="term" value="C:fungal-type vacuole"/>
    <property type="evidence" value="ECO:0007669"/>
    <property type="project" value="TreeGrafter"/>
</dbReference>
<dbReference type="CDD" id="cd05471">
    <property type="entry name" value="pepsin_like"/>
    <property type="match status" value="1"/>
</dbReference>